<dbReference type="PROSITE" id="PS50294">
    <property type="entry name" value="WD_REPEATS_REGION"/>
    <property type="match status" value="1"/>
</dbReference>
<keyword evidence="2" id="KW-0677">Repeat</keyword>
<evidence type="ECO:0000256" key="1">
    <source>
        <dbReference type="ARBA" id="ARBA00022574"/>
    </source>
</evidence>
<comment type="caution">
    <text evidence="5">The sequence shown here is derived from an EMBL/GenBank/DDBJ whole genome shotgun (WGS) entry which is preliminary data.</text>
</comment>
<reference evidence="5" key="2">
    <citation type="submission" date="2020-09" db="EMBL/GenBank/DDBJ databases">
        <authorList>
            <person name="Sun Q."/>
            <person name="Kim S."/>
        </authorList>
    </citation>
    <scope>NUCLEOTIDE SEQUENCE</scope>
    <source>
        <strain evidence="5">KCTC 22164</strain>
    </source>
</reference>
<dbReference type="EMBL" id="BMXP01000007">
    <property type="protein sequence ID" value="GGW90888.1"/>
    <property type="molecule type" value="Genomic_DNA"/>
</dbReference>
<feature type="repeat" description="WD" evidence="3">
    <location>
        <begin position="163"/>
        <end position="204"/>
    </location>
</feature>
<dbReference type="PROSITE" id="PS00678">
    <property type="entry name" value="WD_REPEATS_1"/>
    <property type="match status" value="1"/>
</dbReference>
<feature type="repeat" description="WD" evidence="3">
    <location>
        <begin position="204"/>
        <end position="245"/>
    </location>
</feature>
<evidence type="ECO:0000256" key="3">
    <source>
        <dbReference type="PROSITE-ProRule" id="PRU00221"/>
    </source>
</evidence>
<evidence type="ECO:0000256" key="4">
    <source>
        <dbReference type="SAM" id="SignalP"/>
    </source>
</evidence>
<dbReference type="PROSITE" id="PS50082">
    <property type="entry name" value="WD_REPEATS_2"/>
    <property type="match status" value="3"/>
</dbReference>
<reference evidence="5" key="1">
    <citation type="journal article" date="2014" name="Int. J. Syst. Evol. Microbiol.">
        <title>Complete genome sequence of Corynebacterium casei LMG S-19264T (=DSM 44701T), isolated from a smear-ripened cheese.</title>
        <authorList>
            <consortium name="US DOE Joint Genome Institute (JGI-PGF)"/>
            <person name="Walter F."/>
            <person name="Albersmeier A."/>
            <person name="Kalinowski J."/>
            <person name="Ruckert C."/>
        </authorList>
    </citation>
    <scope>NUCLEOTIDE SEQUENCE</scope>
    <source>
        <strain evidence="5">KCTC 22164</strain>
    </source>
</reference>
<dbReference type="Pfam" id="PF00400">
    <property type="entry name" value="WD40"/>
    <property type="match status" value="2"/>
</dbReference>
<keyword evidence="6" id="KW-1185">Reference proteome</keyword>
<feature type="chain" id="PRO_5038033621" description="Translation initiation factor beta propellor-like domain-containing protein" evidence="4">
    <location>
        <begin position="24"/>
        <end position="333"/>
    </location>
</feature>
<gene>
    <name evidence="5" type="ORF">GCM10007391_26490</name>
</gene>
<dbReference type="SUPFAM" id="SSF50998">
    <property type="entry name" value="Quinoprotein alcohol dehydrogenase-like"/>
    <property type="match status" value="1"/>
</dbReference>
<dbReference type="SMART" id="SM00320">
    <property type="entry name" value="WD40"/>
    <property type="match status" value="6"/>
</dbReference>
<protein>
    <recommendedName>
        <fullName evidence="7">Translation initiation factor beta propellor-like domain-containing protein</fullName>
    </recommendedName>
</protein>
<evidence type="ECO:0000313" key="5">
    <source>
        <dbReference type="EMBL" id="GGW90888.1"/>
    </source>
</evidence>
<evidence type="ECO:0000256" key="2">
    <source>
        <dbReference type="ARBA" id="ARBA00022737"/>
    </source>
</evidence>
<feature type="repeat" description="WD" evidence="3">
    <location>
        <begin position="248"/>
        <end position="289"/>
    </location>
</feature>
<accession>A0A918MZR3</accession>
<evidence type="ECO:0000313" key="6">
    <source>
        <dbReference type="Proteomes" id="UP000631300"/>
    </source>
</evidence>
<dbReference type="Proteomes" id="UP000631300">
    <property type="component" value="Unassembled WGS sequence"/>
</dbReference>
<organism evidence="5 6">
    <name type="scientific">Alteromonas halophila</name>
    <dbReference type="NCBI Taxonomy" id="516698"/>
    <lineage>
        <taxon>Bacteria</taxon>
        <taxon>Pseudomonadati</taxon>
        <taxon>Pseudomonadota</taxon>
        <taxon>Gammaproteobacteria</taxon>
        <taxon>Alteromonadales</taxon>
        <taxon>Alteromonadaceae</taxon>
        <taxon>Alteromonas/Salinimonas group</taxon>
        <taxon>Alteromonas</taxon>
    </lineage>
</organism>
<dbReference type="AlphaFoldDB" id="A0A918MZR3"/>
<keyword evidence="4" id="KW-0732">Signal</keyword>
<dbReference type="PROSITE" id="PS51257">
    <property type="entry name" value="PROKAR_LIPOPROTEIN"/>
    <property type="match status" value="1"/>
</dbReference>
<dbReference type="Gene3D" id="2.130.10.10">
    <property type="entry name" value="YVTN repeat-like/Quinoprotein amine dehydrogenase"/>
    <property type="match status" value="2"/>
</dbReference>
<dbReference type="InterPro" id="IPR011047">
    <property type="entry name" value="Quinoprotein_ADH-like_sf"/>
</dbReference>
<dbReference type="PANTHER" id="PTHR19879">
    <property type="entry name" value="TRANSCRIPTION INITIATION FACTOR TFIID"/>
    <property type="match status" value="1"/>
</dbReference>
<feature type="signal peptide" evidence="4">
    <location>
        <begin position="1"/>
        <end position="23"/>
    </location>
</feature>
<sequence length="333" mass="36785">MIMFKAQLFRASLLFVLVSCVLSGCTIPETTPVAQWRHVKDGAYAADISADGQLIVASGVTNGINVWRLGNDEPVYHWAQQGEGENLVIAVHIAADKSHVVTADREAFALWSMATGEPLGFWRIDESTIRDVAVASGGRGVLVARSSGQVMYFEPESQRRLEFLGHTEKVNSIDISPNGKYALSGGNDYTAYLWNTDTGQIIHTFTHPSRVTKVALDDQGRYAFTADSQDKSQIWDVQTGEPVSQLQYIARQKIFTDAVFSKEGDFLLTGSPSRRVFLWDVKTGEKIDAWEVAVRESVSPPTAVVYAVGFPRDGFILTTSSSGLTEQWERRNE</sequence>
<dbReference type="InterPro" id="IPR015943">
    <property type="entry name" value="WD40/YVTN_repeat-like_dom_sf"/>
</dbReference>
<name>A0A918MZR3_9ALTE</name>
<proteinExistence type="predicted"/>
<dbReference type="InterPro" id="IPR001680">
    <property type="entry name" value="WD40_rpt"/>
</dbReference>
<keyword evidence="1 3" id="KW-0853">WD repeat</keyword>
<dbReference type="InterPro" id="IPR019775">
    <property type="entry name" value="WD40_repeat_CS"/>
</dbReference>
<evidence type="ECO:0008006" key="7">
    <source>
        <dbReference type="Google" id="ProtNLM"/>
    </source>
</evidence>
<dbReference type="PANTHER" id="PTHR19879:SF9">
    <property type="entry name" value="TRANSCRIPTION INITIATION FACTOR TFIID SUBUNIT 5"/>
    <property type="match status" value="1"/>
</dbReference>